<dbReference type="Proteomes" id="UP000809789">
    <property type="component" value="Unassembled WGS sequence"/>
</dbReference>
<proteinExistence type="predicted"/>
<reference evidence="3" key="1">
    <citation type="submission" date="2021-07" db="EMBL/GenBank/DDBJ databases">
        <title>Elsinoe batatas strain:CRI-CJ2 Genome sequencing and assembly.</title>
        <authorList>
            <person name="Huang L."/>
        </authorList>
    </citation>
    <scope>NUCLEOTIDE SEQUENCE</scope>
    <source>
        <strain evidence="3">CRI-CJ2</strain>
    </source>
</reference>
<feature type="transmembrane region" description="Helical" evidence="2">
    <location>
        <begin position="154"/>
        <end position="178"/>
    </location>
</feature>
<evidence type="ECO:0000256" key="1">
    <source>
        <dbReference type="SAM" id="MobiDB-lite"/>
    </source>
</evidence>
<feature type="compositionally biased region" description="Low complexity" evidence="1">
    <location>
        <begin position="53"/>
        <end position="63"/>
    </location>
</feature>
<feature type="transmembrane region" description="Helical" evidence="2">
    <location>
        <begin position="184"/>
        <end position="206"/>
    </location>
</feature>
<feature type="transmembrane region" description="Helical" evidence="2">
    <location>
        <begin position="305"/>
        <end position="323"/>
    </location>
</feature>
<gene>
    <name evidence="3" type="ORF">KVT40_008527</name>
</gene>
<feature type="compositionally biased region" description="Polar residues" evidence="1">
    <location>
        <begin position="31"/>
        <end position="41"/>
    </location>
</feature>
<dbReference type="AlphaFoldDB" id="A0A8K0PBL8"/>
<feature type="transmembrane region" description="Helical" evidence="2">
    <location>
        <begin position="79"/>
        <end position="102"/>
    </location>
</feature>
<dbReference type="OrthoDB" id="4838853at2759"/>
<organism evidence="3 4">
    <name type="scientific">Elsinoe batatas</name>
    <dbReference type="NCBI Taxonomy" id="2601811"/>
    <lineage>
        <taxon>Eukaryota</taxon>
        <taxon>Fungi</taxon>
        <taxon>Dikarya</taxon>
        <taxon>Ascomycota</taxon>
        <taxon>Pezizomycotina</taxon>
        <taxon>Dothideomycetes</taxon>
        <taxon>Dothideomycetidae</taxon>
        <taxon>Myriangiales</taxon>
        <taxon>Elsinoaceae</taxon>
        <taxon>Elsinoe</taxon>
    </lineage>
</organism>
<name>A0A8K0PBL8_9PEZI</name>
<keyword evidence="2" id="KW-1133">Transmembrane helix</keyword>
<feature type="region of interest" description="Disordered" evidence="1">
    <location>
        <begin position="1"/>
        <end position="63"/>
    </location>
</feature>
<evidence type="ECO:0000256" key="2">
    <source>
        <dbReference type="SAM" id="Phobius"/>
    </source>
</evidence>
<keyword evidence="2" id="KW-0812">Transmembrane</keyword>
<feature type="transmembrane region" description="Helical" evidence="2">
    <location>
        <begin position="274"/>
        <end position="293"/>
    </location>
</feature>
<evidence type="ECO:0000313" key="3">
    <source>
        <dbReference type="EMBL" id="KAG8623551.1"/>
    </source>
</evidence>
<evidence type="ECO:0000313" key="4">
    <source>
        <dbReference type="Proteomes" id="UP000809789"/>
    </source>
</evidence>
<keyword evidence="2" id="KW-0472">Membrane</keyword>
<sequence>MTETNASDAPSDNSHDLRPLAHHPGGASPSKPLTTTHTASSRPEPLPNPINNDLTSPSTSDLPTTPPSLNYTVRTCPRLWWMAIFWTVTLIDSCILPITLYFTLHYLTSLSPNTVFSIVTGAIGGLSIVEYAIRSWRLWKSNSTCRPLGEPSRWAFDFFHWIYSFTWLICMVELIVGSVPDEPYIRLLALVPATFLYVFGLQLLLFDFMARFGIRSPVPISSQPRGEVPRNAVFTLVEDVVAVDGSAGTEYRERLLARYKASETFRAMMQTMTWFWGWGALVTAVLTTVLAFALENKEVAYTQGWSVPFVWAMLWAALSWWYVERMLKVEREVWRGSKDVPV</sequence>
<feature type="compositionally biased region" description="Polar residues" evidence="1">
    <location>
        <begin position="1"/>
        <end position="12"/>
    </location>
</feature>
<comment type="caution">
    <text evidence="3">The sequence shown here is derived from an EMBL/GenBank/DDBJ whole genome shotgun (WGS) entry which is preliminary data.</text>
</comment>
<accession>A0A8K0PBL8</accession>
<feature type="transmembrane region" description="Helical" evidence="2">
    <location>
        <begin position="114"/>
        <end position="133"/>
    </location>
</feature>
<dbReference type="PANTHER" id="PTHR42024:SF1">
    <property type="entry name" value="AMINO ACID PERMEASE_ SLC12A DOMAIN-CONTAINING PROTEIN"/>
    <property type="match status" value="1"/>
</dbReference>
<keyword evidence="4" id="KW-1185">Reference proteome</keyword>
<dbReference type="PANTHER" id="PTHR42024">
    <property type="entry name" value="AMINO ACID PERMEASE_ SLC12A DOMAIN-CONTAINING PROTEIN"/>
    <property type="match status" value="1"/>
</dbReference>
<protein>
    <submittedName>
        <fullName evidence="3">Uncharacterized protein</fullName>
    </submittedName>
</protein>
<dbReference type="EMBL" id="JAESVG020000010">
    <property type="protein sequence ID" value="KAG8623551.1"/>
    <property type="molecule type" value="Genomic_DNA"/>
</dbReference>